<evidence type="ECO:0000313" key="5">
    <source>
        <dbReference type="Proteomes" id="UP000756921"/>
    </source>
</evidence>
<feature type="region of interest" description="Disordered" evidence="2">
    <location>
        <begin position="28"/>
        <end position="66"/>
    </location>
</feature>
<comment type="caution">
    <text evidence="4">The sequence shown here is derived from an EMBL/GenBank/DDBJ whole genome shotgun (WGS) entry which is preliminary data.</text>
</comment>
<dbReference type="AlphaFoldDB" id="A0A9P6G5E6"/>
<sequence>MFERDQISRRPQGKIASTVTICNITKTNAEKGEKNAAIPDGQDHNKNTSQNTLVANTDTPNTTLPRNATDAEYFEASLQYLESIAPDSTVLRAAKRTVPSSLPSQPNHPAEYEDAAGLETGPHGANDVHSQETADIFTADPATQDAFICQVCQTTLRGRSNKSNHAKTQTHQRRLAEHLGRPVPVPAAGSKVAKHKKRREWTVEEDESILRAWFEMKKDGEIVDMFPDRSRSAVTKRRMAHTSPRLAASGRWELSGLYHRIAAEYDNPQRGKFAA</sequence>
<reference evidence="4" key="1">
    <citation type="journal article" date="2020" name="Mol. Plant Microbe Interact.">
        <title>Genome Sequence of the Biocontrol Agent Coniothyrium minitans strain Conio (IMI 134523).</title>
        <authorList>
            <person name="Patel D."/>
            <person name="Shittu T.A."/>
            <person name="Baroncelli R."/>
            <person name="Muthumeenakshi S."/>
            <person name="Osborne T.H."/>
            <person name="Janganan T.K."/>
            <person name="Sreenivasaprasad S."/>
        </authorList>
    </citation>
    <scope>NUCLEOTIDE SEQUENCE</scope>
    <source>
        <strain evidence="4">Conio</strain>
    </source>
</reference>
<organism evidence="4 5">
    <name type="scientific">Paraphaeosphaeria minitans</name>
    <dbReference type="NCBI Taxonomy" id="565426"/>
    <lineage>
        <taxon>Eukaryota</taxon>
        <taxon>Fungi</taxon>
        <taxon>Dikarya</taxon>
        <taxon>Ascomycota</taxon>
        <taxon>Pezizomycotina</taxon>
        <taxon>Dothideomycetes</taxon>
        <taxon>Pleosporomycetidae</taxon>
        <taxon>Pleosporales</taxon>
        <taxon>Massarineae</taxon>
        <taxon>Didymosphaeriaceae</taxon>
        <taxon>Paraphaeosphaeria</taxon>
    </lineage>
</organism>
<evidence type="ECO:0000256" key="2">
    <source>
        <dbReference type="SAM" id="MobiDB-lite"/>
    </source>
</evidence>
<accession>A0A9P6G5E6</accession>
<dbReference type="GO" id="GO:0008270">
    <property type="term" value="F:zinc ion binding"/>
    <property type="evidence" value="ECO:0007669"/>
    <property type="project" value="UniProtKB-KW"/>
</dbReference>
<keyword evidence="1" id="KW-0479">Metal-binding</keyword>
<name>A0A9P6G5E6_9PLEO</name>
<evidence type="ECO:0000259" key="3">
    <source>
        <dbReference type="PROSITE" id="PS00028"/>
    </source>
</evidence>
<dbReference type="OrthoDB" id="10647279at2759"/>
<keyword evidence="1" id="KW-0863">Zinc-finger</keyword>
<feature type="region of interest" description="Disordered" evidence="2">
    <location>
        <begin position="96"/>
        <end position="121"/>
    </location>
</feature>
<keyword evidence="5" id="KW-1185">Reference proteome</keyword>
<evidence type="ECO:0000313" key="4">
    <source>
        <dbReference type="EMBL" id="KAF9729254.1"/>
    </source>
</evidence>
<proteinExistence type="predicted"/>
<dbReference type="GO" id="GO:0003676">
    <property type="term" value="F:nucleic acid binding"/>
    <property type="evidence" value="ECO:0007669"/>
    <property type="project" value="InterPro"/>
</dbReference>
<dbReference type="EMBL" id="WJXW01000017">
    <property type="protein sequence ID" value="KAF9729254.1"/>
    <property type="molecule type" value="Genomic_DNA"/>
</dbReference>
<gene>
    <name evidence="4" type="ORF">PMIN01_12944</name>
</gene>
<dbReference type="InterPro" id="IPR013087">
    <property type="entry name" value="Znf_C2H2_type"/>
</dbReference>
<protein>
    <recommendedName>
        <fullName evidence="3">C2H2-type domain-containing protein</fullName>
    </recommendedName>
</protein>
<feature type="domain" description="C2H2-type" evidence="3">
    <location>
        <begin position="149"/>
        <end position="171"/>
    </location>
</feature>
<feature type="compositionally biased region" description="Polar residues" evidence="2">
    <location>
        <begin position="98"/>
        <end position="107"/>
    </location>
</feature>
<dbReference type="InterPro" id="IPR003604">
    <property type="entry name" value="Matrin/U1-like-C_Znf_C2H2"/>
</dbReference>
<evidence type="ECO:0000256" key="1">
    <source>
        <dbReference type="ARBA" id="ARBA00022771"/>
    </source>
</evidence>
<dbReference type="SMART" id="SM00451">
    <property type="entry name" value="ZnF_U1"/>
    <property type="match status" value="1"/>
</dbReference>
<keyword evidence="1" id="KW-0862">Zinc</keyword>
<dbReference type="PROSITE" id="PS00028">
    <property type="entry name" value="ZINC_FINGER_C2H2_1"/>
    <property type="match status" value="1"/>
</dbReference>
<dbReference type="Proteomes" id="UP000756921">
    <property type="component" value="Unassembled WGS sequence"/>
</dbReference>
<feature type="compositionally biased region" description="Polar residues" evidence="2">
    <location>
        <begin position="47"/>
        <end position="66"/>
    </location>
</feature>